<organism evidence="1 2">
    <name type="scientific">Vallitalea maricola</name>
    <dbReference type="NCBI Taxonomy" id="3074433"/>
    <lineage>
        <taxon>Bacteria</taxon>
        <taxon>Bacillati</taxon>
        <taxon>Bacillota</taxon>
        <taxon>Clostridia</taxon>
        <taxon>Lachnospirales</taxon>
        <taxon>Vallitaleaceae</taxon>
        <taxon>Vallitalea</taxon>
    </lineage>
</organism>
<keyword evidence="2" id="KW-1185">Reference proteome</keyword>
<gene>
    <name evidence="1" type="ORF">AN2V17_24600</name>
</gene>
<comment type="caution">
    <text evidence="1">The sequence shown here is derived from an EMBL/GenBank/DDBJ whole genome shotgun (WGS) entry which is preliminary data.</text>
</comment>
<dbReference type="Proteomes" id="UP001374599">
    <property type="component" value="Unassembled WGS sequence"/>
</dbReference>
<name>A0ACB5UK33_9FIRM</name>
<dbReference type="EMBL" id="BTPU01000036">
    <property type="protein sequence ID" value="GMQ63227.1"/>
    <property type="molecule type" value="Genomic_DNA"/>
</dbReference>
<evidence type="ECO:0000313" key="1">
    <source>
        <dbReference type="EMBL" id="GMQ63227.1"/>
    </source>
</evidence>
<proteinExistence type="predicted"/>
<reference evidence="1" key="1">
    <citation type="submission" date="2023-09" db="EMBL/GenBank/DDBJ databases">
        <title>Vallitalea sediminicola and Vallitalea maricola sp. nov., anaerobic bacteria isolated from marine sediment.</title>
        <authorList>
            <person name="Hirano S."/>
            <person name="Maeda A."/>
            <person name="Terahara T."/>
            <person name="Mori K."/>
            <person name="Hamada M."/>
            <person name="Matsumoto R."/>
            <person name="Kobayashi T."/>
        </authorList>
    </citation>
    <scope>NUCLEOTIDE SEQUENCE</scope>
    <source>
        <strain evidence="1">AN17-2</strain>
    </source>
</reference>
<evidence type="ECO:0000313" key="2">
    <source>
        <dbReference type="Proteomes" id="UP001374599"/>
    </source>
</evidence>
<sequence length="101" mass="11739">MIRHVVMFKYQEEAEGNYKKYNLNKTKELLEKLQGKVEEIKYLHVGLNDDEADNSNYDLVLTVDVESITDLNAYQINPDHVEVGKFIKKVAMARACVDYKI</sequence>
<accession>A0ACB5UK33</accession>
<protein>
    <submittedName>
        <fullName evidence="1">Dabb family protein</fullName>
    </submittedName>
</protein>